<dbReference type="RefSeq" id="WP_190057649.1">
    <property type="nucleotide sequence ID" value="NZ_BMWH01000008.1"/>
</dbReference>
<gene>
    <name evidence="3" type="ORF">GCM10010389_27070</name>
</gene>
<feature type="transmembrane region" description="Helical" evidence="2">
    <location>
        <begin position="748"/>
        <end position="767"/>
    </location>
</feature>
<feature type="compositionally biased region" description="Pro residues" evidence="1">
    <location>
        <begin position="714"/>
        <end position="724"/>
    </location>
</feature>
<dbReference type="Proteomes" id="UP000623010">
    <property type="component" value="Unassembled WGS sequence"/>
</dbReference>
<accession>A0A918VCB2</accession>
<feature type="region of interest" description="Disordered" evidence="1">
    <location>
        <begin position="300"/>
        <end position="507"/>
    </location>
</feature>
<name>A0A918VCB2_9ACTN</name>
<keyword evidence="2" id="KW-1133">Transmembrane helix</keyword>
<feature type="compositionally biased region" description="Basic and acidic residues" evidence="1">
    <location>
        <begin position="358"/>
        <end position="376"/>
    </location>
</feature>
<proteinExistence type="predicted"/>
<organism evidence="3 4">
    <name type="scientific">Streptomyces echinoruber</name>
    <dbReference type="NCBI Taxonomy" id="68898"/>
    <lineage>
        <taxon>Bacteria</taxon>
        <taxon>Bacillati</taxon>
        <taxon>Actinomycetota</taxon>
        <taxon>Actinomycetes</taxon>
        <taxon>Kitasatosporales</taxon>
        <taxon>Streptomycetaceae</taxon>
        <taxon>Streptomyces</taxon>
    </lineage>
</organism>
<reference evidence="3" key="2">
    <citation type="submission" date="2020-09" db="EMBL/GenBank/DDBJ databases">
        <authorList>
            <person name="Sun Q."/>
            <person name="Ohkuma M."/>
        </authorList>
    </citation>
    <scope>NUCLEOTIDE SEQUENCE</scope>
    <source>
        <strain evidence="3">JCM 5016</strain>
    </source>
</reference>
<evidence type="ECO:0000256" key="1">
    <source>
        <dbReference type="SAM" id="MobiDB-lite"/>
    </source>
</evidence>
<evidence type="ECO:0000256" key="2">
    <source>
        <dbReference type="SAM" id="Phobius"/>
    </source>
</evidence>
<evidence type="ECO:0000313" key="4">
    <source>
        <dbReference type="Proteomes" id="UP000623010"/>
    </source>
</evidence>
<protein>
    <submittedName>
        <fullName evidence="3">Uncharacterized protein</fullName>
    </submittedName>
</protein>
<reference evidence="3" key="1">
    <citation type="journal article" date="2014" name="Int. J. Syst. Evol. Microbiol.">
        <title>Complete genome sequence of Corynebacterium casei LMG S-19264T (=DSM 44701T), isolated from a smear-ripened cheese.</title>
        <authorList>
            <consortium name="US DOE Joint Genome Institute (JGI-PGF)"/>
            <person name="Walter F."/>
            <person name="Albersmeier A."/>
            <person name="Kalinowski J."/>
            <person name="Ruckert C."/>
        </authorList>
    </citation>
    <scope>NUCLEOTIDE SEQUENCE</scope>
    <source>
        <strain evidence="3">JCM 5016</strain>
    </source>
</reference>
<evidence type="ECO:0000313" key="3">
    <source>
        <dbReference type="EMBL" id="GGZ87296.1"/>
    </source>
</evidence>
<dbReference type="EMBL" id="BMWH01000008">
    <property type="protein sequence ID" value="GGZ87296.1"/>
    <property type="molecule type" value="Genomic_DNA"/>
</dbReference>
<feature type="compositionally biased region" description="Basic and acidic residues" evidence="1">
    <location>
        <begin position="407"/>
        <end position="426"/>
    </location>
</feature>
<dbReference type="AlphaFoldDB" id="A0A918VCB2"/>
<feature type="compositionally biased region" description="Basic and acidic residues" evidence="1">
    <location>
        <begin position="463"/>
        <end position="484"/>
    </location>
</feature>
<comment type="caution">
    <text evidence="3">The sequence shown here is derived from an EMBL/GenBank/DDBJ whole genome shotgun (WGS) entry which is preliminary data.</text>
</comment>
<keyword evidence="2" id="KW-0472">Membrane</keyword>
<feature type="region of interest" description="Disordered" evidence="1">
    <location>
        <begin position="682"/>
        <end position="731"/>
    </location>
</feature>
<feature type="compositionally biased region" description="Low complexity" evidence="1">
    <location>
        <begin position="485"/>
        <end position="507"/>
    </location>
</feature>
<keyword evidence="4" id="KW-1185">Reference proteome</keyword>
<keyword evidence="2" id="KW-0812">Transmembrane</keyword>
<sequence length="768" mass="83405">MSGFQDRDAVHQVVFRWNGNQDRQGTGMKAVAHSCSAERADELGKELGSLLWLRGTAARPSVVRTLSRDGEVLLVQRWPTTDPGGRPSTVSHVLVGDPVALKTRQCLGLAWGRGWCRQEKAEQASGPQPVVDCAELDAIARRRLPRMAERLPTVRHALVLATAELLRDPARRVSLLLEEETPRGWPDRAAVPLVYFGLFLIFGDWLPGPWTFATYDAVDTHPLRLMSVPRWEPDTGGFGPLARIEARQRAQYGFEHTAAAQLVKLLPKHPEAESGVPQLVEDLADGVALDWERRRARLGDILGIDGPPSGRPPAALVPRPAQGDPTARRDRAGGSDAGTGRSPTGFMGPDPGRGAGSDVERDSGPDLERGAGRDLEQGAGRDLAWGGEQGAGRDLAWRGEQGPGRDLVPDRERNFPRDPVRDREFEPVPAPVPDRDFGFGRGFGWDGGQESERGLGGGVGRGPGRDPERDVGRDVGRDIEHEGSVHAPGGPVGAAPGVGSAAAGPSMPAVREAHPLHQELCGLRPADGTQRGRLREELSRQPDAFLLGEVRSSALPPHSLGLVLEELGKPHRLQVRDEKTRRALCEEVLKQGLCFPPRKPAGSDFAEAEQAARVFHWAVAPLARDKHYGHLLQEGFRLLRGDTRVTTANWRERTLLRPPDGRVPDLPPELWSQILRDEMAMRTGTPPAQPQPHQYSEVRPRSRPYPAPHTTLTPPAPEPPPPQPSTAGGRLHAPVSRLADLMTDPGCVIGTGLFVIVAVLVVILLMLV</sequence>